<dbReference type="EMBL" id="LLZH01000332">
    <property type="protein sequence ID" value="KUL23358.1"/>
    <property type="molecule type" value="Genomic_DNA"/>
</dbReference>
<evidence type="ECO:0000313" key="2">
    <source>
        <dbReference type="Proteomes" id="UP000053244"/>
    </source>
</evidence>
<comment type="caution">
    <text evidence="1">The sequence shown here is derived from an EMBL/GenBank/DDBJ whole genome shotgun (WGS) entry which is preliminary data.</text>
</comment>
<accession>A0A101JAS4</accession>
<keyword evidence="2" id="KW-1185">Reference proteome</keyword>
<gene>
    <name evidence="1" type="ORF">ADL15_46610</name>
</gene>
<proteinExistence type="predicted"/>
<sequence>MTGARWWIMEVLGGGQAYDRRTGGDIFAAPRVSLTDLTLSMVVSAPSHVDGVIESGLLITIPGIDRLRRG</sequence>
<organism evidence="1 2">
    <name type="scientific">Actinoplanes awajinensis subsp. mycoplanecinus</name>
    <dbReference type="NCBI Taxonomy" id="135947"/>
    <lineage>
        <taxon>Bacteria</taxon>
        <taxon>Bacillati</taxon>
        <taxon>Actinomycetota</taxon>
        <taxon>Actinomycetes</taxon>
        <taxon>Micromonosporales</taxon>
        <taxon>Micromonosporaceae</taxon>
        <taxon>Actinoplanes</taxon>
    </lineage>
</organism>
<reference evidence="1 2" key="1">
    <citation type="submission" date="2015-10" db="EMBL/GenBank/DDBJ databases">
        <authorList>
            <person name="Gilbert D.G."/>
        </authorList>
    </citation>
    <scope>NUCLEOTIDE SEQUENCE [LARGE SCALE GENOMIC DNA]</scope>
    <source>
        <strain evidence="1 2">NRRL B-16712</strain>
    </source>
</reference>
<dbReference type="Proteomes" id="UP000053244">
    <property type="component" value="Unassembled WGS sequence"/>
</dbReference>
<protein>
    <submittedName>
        <fullName evidence="1">Uncharacterized protein</fullName>
    </submittedName>
</protein>
<name>A0A101JAS4_9ACTN</name>
<dbReference type="AlphaFoldDB" id="A0A101JAS4"/>
<evidence type="ECO:0000313" key="1">
    <source>
        <dbReference type="EMBL" id="KUL23358.1"/>
    </source>
</evidence>